<evidence type="ECO:0000313" key="8">
    <source>
        <dbReference type="EMBL" id="TDH64358.1"/>
    </source>
</evidence>
<dbReference type="Proteomes" id="UP000295096">
    <property type="component" value="Unassembled WGS sequence"/>
</dbReference>
<keyword evidence="5" id="KW-1133">Transmembrane helix</keyword>
<keyword evidence="9" id="KW-1185">Reference proteome</keyword>
<dbReference type="InterPro" id="IPR001789">
    <property type="entry name" value="Sig_transdc_resp-reg_receiver"/>
</dbReference>
<dbReference type="PROSITE" id="PS50110">
    <property type="entry name" value="RESPONSE_REGULATORY"/>
    <property type="match status" value="1"/>
</dbReference>
<comment type="catalytic activity">
    <reaction evidence="1">
        <text>ATP + protein L-histidine = ADP + protein N-phospho-L-histidine.</text>
        <dbReference type="EC" id="2.7.13.3"/>
    </reaction>
</comment>
<evidence type="ECO:0000256" key="4">
    <source>
        <dbReference type="PROSITE-ProRule" id="PRU00169"/>
    </source>
</evidence>
<dbReference type="InterPro" id="IPR036890">
    <property type="entry name" value="HATPase_C_sf"/>
</dbReference>
<accession>A0A4R5QNB4</accession>
<name>A0A4R5QNB4_9PROT</name>
<feature type="domain" description="Histidine kinase" evidence="6">
    <location>
        <begin position="204"/>
        <end position="425"/>
    </location>
</feature>
<feature type="transmembrane region" description="Helical" evidence="5">
    <location>
        <begin position="51"/>
        <end position="71"/>
    </location>
</feature>
<dbReference type="Gene3D" id="3.40.50.2300">
    <property type="match status" value="1"/>
</dbReference>
<keyword evidence="5" id="KW-0812">Transmembrane</keyword>
<dbReference type="Pfam" id="PF00072">
    <property type="entry name" value="Response_reg"/>
    <property type="match status" value="1"/>
</dbReference>
<dbReference type="Gene3D" id="3.30.565.10">
    <property type="entry name" value="Histidine kinase-like ATPase, C-terminal domain"/>
    <property type="match status" value="1"/>
</dbReference>
<feature type="transmembrane region" description="Helical" evidence="5">
    <location>
        <begin position="14"/>
        <end position="31"/>
    </location>
</feature>
<dbReference type="PANTHER" id="PTHR43065">
    <property type="entry name" value="SENSOR HISTIDINE KINASE"/>
    <property type="match status" value="1"/>
</dbReference>
<dbReference type="SMART" id="SM00388">
    <property type="entry name" value="HisKA"/>
    <property type="match status" value="1"/>
</dbReference>
<dbReference type="InterPro" id="IPR003661">
    <property type="entry name" value="HisK_dim/P_dom"/>
</dbReference>
<evidence type="ECO:0000256" key="3">
    <source>
        <dbReference type="ARBA" id="ARBA00022553"/>
    </source>
</evidence>
<dbReference type="InterPro" id="IPR005467">
    <property type="entry name" value="His_kinase_dom"/>
</dbReference>
<dbReference type="SUPFAM" id="SSF47384">
    <property type="entry name" value="Homodimeric domain of signal transducing histidine kinase"/>
    <property type="match status" value="1"/>
</dbReference>
<dbReference type="InterPro" id="IPR003594">
    <property type="entry name" value="HATPase_dom"/>
</dbReference>
<dbReference type="AlphaFoldDB" id="A0A4R5QNB4"/>
<dbReference type="SMART" id="SM00448">
    <property type="entry name" value="REC"/>
    <property type="match status" value="1"/>
</dbReference>
<dbReference type="InterPro" id="IPR036097">
    <property type="entry name" value="HisK_dim/P_sf"/>
</dbReference>
<dbReference type="SMART" id="SM00387">
    <property type="entry name" value="HATPase_c"/>
    <property type="match status" value="1"/>
</dbReference>
<evidence type="ECO:0000256" key="2">
    <source>
        <dbReference type="ARBA" id="ARBA00012438"/>
    </source>
</evidence>
<proteinExistence type="predicted"/>
<protein>
    <recommendedName>
        <fullName evidence="2">histidine kinase</fullName>
        <ecNumber evidence="2">2.7.13.3</ecNumber>
    </recommendedName>
</protein>
<dbReference type="Gene3D" id="1.10.287.130">
    <property type="match status" value="1"/>
</dbReference>
<dbReference type="SUPFAM" id="SSF52172">
    <property type="entry name" value="CheY-like"/>
    <property type="match status" value="1"/>
</dbReference>
<sequence length="562" mass="58547">MTAILLGTEGDRRALGWFAAMVLVAGLRLLATRAWRRDPAARANARRWGRIGTAGAFAAGLVLGGGAAWLWPQSETYQLFWVFLVGGMCAGAAGLHHAHLPTLLAFILPAALPLVARYALEGTERSFGAVAMILVFLAAVSISAWRSSCDFAANLRLRLDLARQARELDAINGRLREEMGRRRATEASLRQAQKMEAVGQLTGGIAHDFNNLLTAVLGSLAMLRKRLPEGDARAARLLENALQGAQRGAALTQRLLAFGRRQSLNPAAVDLPALVRGMAELLRGALGGAVHLRSDFPPGLPPVFADANQLELAVLNLAANARDAMPGGGEIVISAAGREVLAGEVSGLPAGAYVVLSVTDAGEGMDEATLAQAMEPFFTTKGVGKGTGLGLPMVHGLAAQSGGRFLLRSTLGVGTVAELWLPQAAAPAAQRARVAAAPAPARRGTLLLVDDDPLVLASTAAMLEDLGHSVVEAASAAEALDRLRGGLAADLVITDYAMPGMTGLELAEALRRLRPGLPVLLATGYAELQGEVPHGLPRLDKPFEQAALARATDACLSGVGAS</sequence>
<dbReference type="PROSITE" id="PS50109">
    <property type="entry name" value="HIS_KIN"/>
    <property type="match status" value="1"/>
</dbReference>
<reference evidence="8 9" key="1">
    <citation type="journal article" date="2016" name="J. Microbiol.">
        <title>Dankookia rubra gen. nov., sp. nov., an alphaproteobacterium isolated from sediment of a shallow stream.</title>
        <authorList>
            <person name="Kim W.H."/>
            <person name="Kim D.H."/>
            <person name="Kang K."/>
            <person name="Ahn T.Y."/>
        </authorList>
    </citation>
    <scope>NUCLEOTIDE SEQUENCE [LARGE SCALE GENOMIC DNA]</scope>
    <source>
        <strain evidence="8 9">JCM30602</strain>
    </source>
</reference>
<dbReference type="GO" id="GO:0000155">
    <property type="term" value="F:phosphorelay sensor kinase activity"/>
    <property type="evidence" value="ECO:0007669"/>
    <property type="project" value="InterPro"/>
</dbReference>
<comment type="caution">
    <text evidence="8">The sequence shown here is derived from an EMBL/GenBank/DDBJ whole genome shotgun (WGS) entry which is preliminary data.</text>
</comment>
<feature type="modified residue" description="4-aspartylphosphate" evidence="4">
    <location>
        <position position="495"/>
    </location>
</feature>
<dbReference type="CDD" id="cd00082">
    <property type="entry name" value="HisKA"/>
    <property type="match status" value="1"/>
</dbReference>
<dbReference type="InterPro" id="IPR011006">
    <property type="entry name" value="CheY-like_superfamily"/>
</dbReference>
<dbReference type="OrthoDB" id="9796100at2"/>
<feature type="domain" description="Response regulatory" evidence="7">
    <location>
        <begin position="445"/>
        <end position="556"/>
    </location>
</feature>
<keyword evidence="5" id="KW-0472">Membrane</keyword>
<evidence type="ECO:0000259" key="6">
    <source>
        <dbReference type="PROSITE" id="PS50109"/>
    </source>
</evidence>
<dbReference type="SUPFAM" id="SSF55874">
    <property type="entry name" value="ATPase domain of HSP90 chaperone/DNA topoisomerase II/histidine kinase"/>
    <property type="match status" value="1"/>
</dbReference>
<feature type="transmembrane region" description="Helical" evidence="5">
    <location>
        <begin position="102"/>
        <end position="120"/>
    </location>
</feature>
<organism evidence="8 9">
    <name type="scientific">Dankookia rubra</name>
    <dbReference type="NCBI Taxonomy" id="1442381"/>
    <lineage>
        <taxon>Bacteria</taxon>
        <taxon>Pseudomonadati</taxon>
        <taxon>Pseudomonadota</taxon>
        <taxon>Alphaproteobacteria</taxon>
        <taxon>Acetobacterales</taxon>
        <taxon>Roseomonadaceae</taxon>
        <taxon>Dankookia</taxon>
    </lineage>
</organism>
<dbReference type="Pfam" id="PF00512">
    <property type="entry name" value="HisKA"/>
    <property type="match status" value="1"/>
</dbReference>
<feature type="transmembrane region" description="Helical" evidence="5">
    <location>
        <begin position="126"/>
        <end position="145"/>
    </location>
</feature>
<dbReference type="EMBL" id="SMSJ01000002">
    <property type="protein sequence ID" value="TDH64358.1"/>
    <property type="molecule type" value="Genomic_DNA"/>
</dbReference>
<dbReference type="InterPro" id="IPR004358">
    <property type="entry name" value="Sig_transdc_His_kin-like_C"/>
</dbReference>
<dbReference type="EC" id="2.7.13.3" evidence="2"/>
<keyword evidence="3 4" id="KW-0597">Phosphoprotein</keyword>
<evidence type="ECO:0000256" key="5">
    <source>
        <dbReference type="SAM" id="Phobius"/>
    </source>
</evidence>
<evidence type="ECO:0000256" key="1">
    <source>
        <dbReference type="ARBA" id="ARBA00000085"/>
    </source>
</evidence>
<evidence type="ECO:0000313" key="9">
    <source>
        <dbReference type="Proteomes" id="UP000295096"/>
    </source>
</evidence>
<dbReference type="PANTHER" id="PTHR43065:SF49">
    <property type="entry name" value="HISTIDINE KINASE"/>
    <property type="match status" value="1"/>
</dbReference>
<gene>
    <name evidence="8" type="ORF">E2C06_02420</name>
</gene>
<dbReference type="Pfam" id="PF02518">
    <property type="entry name" value="HATPase_c"/>
    <property type="match status" value="1"/>
</dbReference>
<dbReference type="PRINTS" id="PR00344">
    <property type="entry name" value="BCTRLSENSOR"/>
</dbReference>
<evidence type="ECO:0000259" key="7">
    <source>
        <dbReference type="PROSITE" id="PS50110"/>
    </source>
</evidence>